<feature type="transmembrane region" description="Helical" evidence="10">
    <location>
        <begin position="138"/>
        <end position="159"/>
    </location>
</feature>
<dbReference type="PANTHER" id="PTHR46187:SF1">
    <property type="entry name" value="ALKALINE PHYTOCERAMIDASE"/>
    <property type="match status" value="1"/>
</dbReference>
<dbReference type="Pfam" id="PF05875">
    <property type="entry name" value="Ceramidase"/>
    <property type="match status" value="1"/>
</dbReference>
<keyword evidence="5 10" id="KW-1133">Transmembrane helix</keyword>
<sequence length="347" mass="38209">MDFYSGNLASTETSGIIHRGPFSWPYPQNPQSPFWGPPNSAANFCEEDYIITSYIAEFVNTLTNLTYIFYAYQGMRKNSNRPDALLRNLPYLGLASVGIGSGLFHSTLKNYTQWGDELSMLVATATVLHRLFTFDKSLAYTAVYGTIGTALMVAFITWHCITDELIMHSVVFAIMIAIVGVKTHSMIGARVTDPAVQRDVKSLSIWGGVIFIGGFGIWNIDNATCGILTTAKRTIGMPWSFVLELHGWWHVCTGVGAYIFIALVEYLTSEEAGQSLGSRFAWPVGYFITGRSSDVKENRNRNQKYSNGKSSEMTNGNGATKITENGYANSNENDHGCAGGARQKKTC</sequence>
<feature type="binding site" evidence="8">
    <location>
        <position position="105"/>
    </location>
    <ligand>
        <name>Zn(2+)</name>
        <dbReference type="ChEBI" id="CHEBI:29105"/>
        <note>catalytic</note>
    </ligand>
</feature>
<dbReference type="OrthoDB" id="187171at2759"/>
<dbReference type="InterPro" id="IPR008901">
    <property type="entry name" value="ACER"/>
</dbReference>
<feature type="transmembrane region" description="Helical" evidence="10">
    <location>
        <begin position="247"/>
        <end position="267"/>
    </location>
</feature>
<dbReference type="GO" id="GO:0016811">
    <property type="term" value="F:hydrolase activity, acting on carbon-nitrogen (but not peptide) bonds, in linear amides"/>
    <property type="evidence" value="ECO:0007669"/>
    <property type="project" value="InterPro"/>
</dbReference>
<comment type="cofactor">
    <cofactor evidence="8">
        <name>Zn(2+)</name>
        <dbReference type="ChEBI" id="CHEBI:29105"/>
    </cofactor>
</comment>
<feature type="binding site" evidence="8">
    <location>
        <position position="250"/>
    </location>
    <ligand>
        <name>Zn(2+)</name>
        <dbReference type="ChEBI" id="CHEBI:29105"/>
        <note>catalytic</note>
    </ligand>
</feature>
<keyword evidence="4" id="KW-0378">Hydrolase</keyword>
<evidence type="ECO:0000256" key="5">
    <source>
        <dbReference type="ARBA" id="ARBA00022989"/>
    </source>
</evidence>
<evidence type="ECO:0000256" key="2">
    <source>
        <dbReference type="ARBA" id="ARBA00009780"/>
    </source>
</evidence>
<keyword evidence="12" id="KW-1185">Reference proteome</keyword>
<protein>
    <submittedName>
        <fullName evidence="11">Ceramidase-domain-containing protein</fullName>
    </submittedName>
</protein>
<evidence type="ECO:0000256" key="7">
    <source>
        <dbReference type="PIRSR" id="PIRSR608901-1"/>
    </source>
</evidence>
<keyword evidence="7" id="KW-0479">Metal-binding</keyword>
<evidence type="ECO:0000256" key="9">
    <source>
        <dbReference type="SAM" id="MobiDB-lite"/>
    </source>
</evidence>
<evidence type="ECO:0000256" key="4">
    <source>
        <dbReference type="ARBA" id="ARBA00022801"/>
    </source>
</evidence>
<keyword evidence="8" id="KW-0862">Zinc</keyword>
<comment type="subcellular location">
    <subcellularLocation>
        <location evidence="1">Membrane</location>
        <topology evidence="1">Multi-pass membrane protein</topology>
    </subcellularLocation>
</comment>
<comment type="similarity">
    <text evidence="2">Belongs to the alkaline ceramidase family.</text>
</comment>
<dbReference type="GO" id="GO:0046513">
    <property type="term" value="P:ceramide biosynthetic process"/>
    <property type="evidence" value="ECO:0007669"/>
    <property type="project" value="TreeGrafter"/>
</dbReference>
<evidence type="ECO:0000256" key="1">
    <source>
        <dbReference type="ARBA" id="ARBA00004141"/>
    </source>
</evidence>
<keyword evidence="6 10" id="KW-0472">Membrane</keyword>
<dbReference type="GO" id="GO:0005789">
    <property type="term" value="C:endoplasmic reticulum membrane"/>
    <property type="evidence" value="ECO:0007669"/>
    <property type="project" value="TreeGrafter"/>
</dbReference>
<reference evidence="11" key="1">
    <citation type="journal article" date="2021" name="IMA Fungus">
        <title>Genomic characterization of three marine fungi, including Emericellopsis atlantica sp. nov. with signatures of a generalist lifestyle and marine biomass degradation.</title>
        <authorList>
            <person name="Hagestad O.C."/>
            <person name="Hou L."/>
            <person name="Andersen J.H."/>
            <person name="Hansen E.H."/>
            <person name="Altermark B."/>
            <person name="Li C."/>
            <person name="Kuhnert E."/>
            <person name="Cox R.J."/>
            <person name="Crous P.W."/>
            <person name="Spatafora J.W."/>
            <person name="Lail K."/>
            <person name="Amirebrahimi M."/>
            <person name="Lipzen A."/>
            <person name="Pangilinan J."/>
            <person name="Andreopoulos W."/>
            <person name="Hayes R.D."/>
            <person name="Ng V."/>
            <person name="Grigoriev I.V."/>
            <person name="Jackson S.A."/>
            <person name="Sutton T.D.S."/>
            <person name="Dobson A.D.W."/>
            <person name="Rama T."/>
        </authorList>
    </citation>
    <scope>NUCLEOTIDE SEQUENCE</scope>
    <source>
        <strain evidence="11">TRa018bII</strain>
    </source>
</reference>
<dbReference type="GO" id="GO:0046514">
    <property type="term" value="P:ceramide catabolic process"/>
    <property type="evidence" value="ECO:0007669"/>
    <property type="project" value="TreeGrafter"/>
</dbReference>
<dbReference type="GO" id="GO:0046872">
    <property type="term" value="F:metal ion binding"/>
    <property type="evidence" value="ECO:0007669"/>
    <property type="project" value="UniProtKB-KW"/>
</dbReference>
<feature type="transmembrane region" description="Helical" evidence="10">
    <location>
        <begin position="203"/>
        <end position="220"/>
    </location>
</feature>
<dbReference type="AlphaFoldDB" id="A0A9P8C158"/>
<feature type="compositionally biased region" description="Polar residues" evidence="9">
    <location>
        <begin position="303"/>
        <end position="327"/>
    </location>
</feature>
<proteinExistence type="inferred from homology"/>
<comment type="caution">
    <text evidence="11">The sequence shown here is derived from an EMBL/GenBank/DDBJ whole genome shotgun (WGS) entry which is preliminary data.</text>
</comment>
<feature type="binding site" evidence="7">
    <location>
        <position position="46"/>
    </location>
    <ligand>
        <name>Ca(2+)</name>
        <dbReference type="ChEBI" id="CHEBI:29108"/>
    </ligand>
</feature>
<keyword evidence="7" id="KW-0106">Calcium</keyword>
<feature type="binding site" evidence="8">
    <location>
        <position position="246"/>
    </location>
    <ligand>
        <name>Zn(2+)</name>
        <dbReference type="ChEBI" id="CHEBI:29105"/>
        <note>catalytic</note>
    </ligand>
</feature>
<name>A0A9P8C158_9HELO</name>
<dbReference type="EMBL" id="MU251714">
    <property type="protein sequence ID" value="KAG9229964.1"/>
    <property type="molecule type" value="Genomic_DNA"/>
</dbReference>
<evidence type="ECO:0000256" key="6">
    <source>
        <dbReference type="ARBA" id="ARBA00023136"/>
    </source>
</evidence>
<evidence type="ECO:0000256" key="3">
    <source>
        <dbReference type="ARBA" id="ARBA00022692"/>
    </source>
</evidence>
<keyword evidence="3 10" id="KW-0812">Transmembrane</keyword>
<dbReference type="PANTHER" id="PTHR46187">
    <property type="entry name" value="ALKALINE CERAMIDASE 3"/>
    <property type="match status" value="1"/>
</dbReference>
<feature type="binding site" evidence="7">
    <location>
        <position position="57"/>
    </location>
    <ligand>
        <name>Ca(2+)</name>
        <dbReference type="ChEBI" id="CHEBI:29108"/>
    </ligand>
</feature>
<feature type="region of interest" description="Disordered" evidence="9">
    <location>
        <begin position="297"/>
        <end position="327"/>
    </location>
</feature>
<gene>
    <name evidence="11" type="ORF">BJ875DRAFT_172150</name>
</gene>
<feature type="transmembrane region" description="Helical" evidence="10">
    <location>
        <begin position="165"/>
        <end position="182"/>
    </location>
</feature>
<evidence type="ECO:0000313" key="11">
    <source>
        <dbReference type="EMBL" id="KAG9229964.1"/>
    </source>
</evidence>
<dbReference type="Proteomes" id="UP000824998">
    <property type="component" value="Unassembled WGS sequence"/>
</dbReference>
<evidence type="ECO:0000313" key="12">
    <source>
        <dbReference type="Proteomes" id="UP000824998"/>
    </source>
</evidence>
<accession>A0A9P8C158</accession>
<organism evidence="11 12">
    <name type="scientific">Amylocarpus encephaloides</name>
    <dbReference type="NCBI Taxonomy" id="45428"/>
    <lineage>
        <taxon>Eukaryota</taxon>
        <taxon>Fungi</taxon>
        <taxon>Dikarya</taxon>
        <taxon>Ascomycota</taxon>
        <taxon>Pezizomycotina</taxon>
        <taxon>Leotiomycetes</taxon>
        <taxon>Helotiales</taxon>
        <taxon>Helotiales incertae sedis</taxon>
        <taxon>Amylocarpus</taxon>
    </lineage>
</organism>
<evidence type="ECO:0000256" key="10">
    <source>
        <dbReference type="SAM" id="Phobius"/>
    </source>
</evidence>
<evidence type="ECO:0000256" key="8">
    <source>
        <dbReference type="PIRSR" id="PIRSR608901-2"/>
    </source>
</evidence>